<evidence type="ECO:0000256" key="7">
    <source>
        <dbReference type="ARBA" id="ARBA00023242"/>
    </source>
</evidence>
<evidence type="ECO:0000256" key="3">
    <source>
        <dbReference type="ARBA" id="ARBA00022833"/>
    </source>
</evidence>
<dbReference type="PANTHER" id="PTHR31992">
    <property type="entry name" value="DOF ZINC FINGER PROTEIN DOF1.4-RELATED"/>
    <property type="match status" value="1"/>
</dbReference>
<dbReference type="Proteomes" id="UP001642260">
    <property type="component" value="Unassembled WGS sequence"/>
</dbReference>
<evidence type="ECO:0000256" key="4">
    <source>
        <dbReference type="ARBA" id="ARBA00023015"/>
    </source>
</evidence>
<gene>
    <name evidence="12" type="ORF">ERUC_LOCUS29171</name>
</gene>
<organism evidence="12 13">
    <name type="scientific">Eruca vesicaria subsp. sativa</name>
    <name type="common">Garden rocket</name>
    <name type="synonym">Eruca sativa</name>
    <dbReference type="NCBI Taxonomy" id="29727"/>
    <lineage>
        <taxon>Eukaryota</taxon>
        <taxon>Viridiplantae</taxon>
        <taxon>Streptophyta</taxon>
        <taxon>Embryophyta</taxon>
        <taxon>Tracheophyta</taxon>
        <taxon>Spermatophyta</taxon>
        <taxon>Magnoliopsida</taxon>
        <taxon>eudicotyledons</taxon>
        <taxon>Gunneridae</taxon>
        <taxon>Pentapetalae</taxon>
        <taxon>rosids</taxon>
        <taxon>malvids</taxon>
        <taxon>Brassicales</taxon>
        <taxon>Brassicaceae</taxon>
        <taxon>Brassiceae</taxon>
        <taxon>Eruca</taxon>
    </lineage>
</organism>
<evidence type="ECO:0000256" key="8">
    <source>
        <dbReference type="PROSITE-ProRule" id="PRU00071"/>
    </source>
</evidence>
<feature type="region of interest" description="Disordered" evidence="10">
    <location>
        <begin position="1"/>
        <end position="24"/>
    </location>
</feature>
<dbReference type="PROSITE" id="PS50884">
    <property type="entry name" value="ZF_DOF_2"/>
    <property type="match status" value="1"/>
</dbReference>
<reference evidence="12 13" key="1">
    <citation type="submission" date="2022-03" db="EMBL/GenBank/DDBJ databases">
        <authorList>
            <person name="Macdonald S."/>
            <person name="Ahmed S."/>
            <person name="Newling K."/>
        </authorList>
    </citation>
    <scope>NUCLEOTIDE SEQUENCE [LARGE SCALE GENOMIC DNA]</scope>
</reference>
<evidence type="ECO:0000313" key="12">
    <source>
        <dbReference type="EMBL" id="CAH8363415.1"/>
    </source>
</evidence>
<dbReference type="GO" id="GO:0003677">
    <property type="term" value="F:DNA binding"/>
    <property type="evidence" value="ECO:0007669"/>
    <property type="project" value="UniProtKB-UniRule"/>
</dbReference>
<dbReference type="GO" id="GO:0008270">
    <property type="term" value="F:zinc ion binding"/>
    <property type="evidence" value="ECO:0007669"/>
    <property type="project" value="UniProtKB-KW"/>
</dbReference>
<keyword evidence="3 9" id="KW-0862">Zinc</keyword>
<keyword evidence="7 8" id="KW-0539">Nucleus</keyword>
<evidence type="ECO:0000256" key="6">
    <source>
        <dbReference type="ARBA" id="ARBA00023163"/>
    </source>
</evidence>
<keyword evidence="1 9" id="KW-0479">Metal-binding</keyword>
<evidence type="ECO:0000313" key="13">
    <source>
        <dbReference type="Proteomes" id="UP001642260"/>
    </source>
</evidence>
<accession>A0ABC8L3V8</accession>
<keyword evidence="6 9" id="KW-0804">Transcription</keyword>
<evidence type="ECO:0000256" key="2">
    <source>
        <dbReference type="ARBA" id="ARBA00022771"/>
    </source>
</evidence>
<dbReference type="PROSITE" id="PS01361">
    <property type="entry name" value="ZF_DOF_1"/>
    <property type="match status" value="1"/>
</dbReference>
<feature type="domain" description="Dof-type" evidence="11">
    <location>
        <begin position="45"/>
        <end position="99"/>
    </location>
</feature>
<dbReference type="GO" id="GO:0003700">
    <property type="term" value="F:DNA-binding transcription factor activity"/>
    <property type="evidence" value="ECO:0007669"/>
    <property type="project" value="UniProtKB-UniRule"/>
</dbReference>
<dbReference type="AlphaFoldDB" id="A0ABC8L3V8"/>
<comment type="caution">
    <text evidence="12">The sequence shown here is derived from an EMBL/GenBank/DDBJ whole genome shotgun (WGS) entry which is preliminary data.</text>
</comment>
<keyword evidence="4 9" id="KW-0805">Transcription regulation</keyword>
<protein>
    <recommendedName>
        <fullName evidence="9">Dof zinc finger protein</fullName>
    </recommendedName>
</protein>
<keyword evidence="13" id="KW-1185">Reference proteome</keyword>
<dbReference type="Pfam" id="PF02701">
    <property type="entry name" value="Zn_ribbon_Dof"/>
    <property type="match status" value="1"/>
</dbReference>
<evidence type="ECO:0000256" key="5">
    <source>
        <dbReference type="ARBA" id="ARBA00023125"/>
    </source>
</evidence>
<sequence>MQGIHDYSMTGARGGGGGSSGRFFGGDRRMRGHHHILNNHHQISLKCPRCNSLNTKFCYYNNYNHSQPRHFCKNCRRYWTKGGVLRNVPVGGGCRKAKRSKSKQLPSSSQDGEEKPSSRESSSLTAFTSTATTTATTATEWSTLLGQSSLDGGVFSEMGGFTAVSIETTPFGLGGSSLNQECIADHQQFEDRMVQVDPTMGYEPLDWGSGGCDQTLFELTSTVDHEYWSHQDRNDIYHPQF</sequence>
<keyword evidence="2 8" id="KW-0863">Zinc-finger</keyword>
<dbReference type="GO" id="GO:0005634">
    <property type="term" value="C:nucleus"/>
    <property type="evidence" value="ECO:0007669"/>
    <property type="project" value="UniProtKB-SubCell"/>
</dbReference>
<comment type="subcellular location">
    <subcellularLocation>
        <location evidence="8 9">Nucleus</location>
    </subcellularLocation>
</comment>
<name>A0ABC8L3V8_ERUVS</name>
<feature type="region of interest" description="Disordered" evidence="10">
    <location>
        <begin position="90"/>
        <end position="129"/>
    </location>
</feature>
<dbReference type="EMBL" id="CAKOAT010359598">
    <property type="protein sequence ID" value="CAH8363415.1"/>
    <property type="molecule type" value="Genomic_DNA"/>
</dbReference>
<dbReference type="InterPro" id="IPR003851">
    <property type="entry name" value="Znf_Dof"/>
</dbReference>
<feature type="compositionally biased region" description="Gly residues" evidence="10">
    <location>
        <begin position="12"/>
        <end position="24"/>
    </location>
</feature>
<comment type="function">
    <text evidence="9">Transcription factor that binds specifically to a 5'-AA[AG]G-3' consensus core sequence.</text>
</comment>
<dbReference type="PANTHER" id="PTHR31992:SF314">
    <property type="entry name" value="DOF ZINC FINGER PROTEIN DOF5.4"/>
    <property type="match status" value="1"/>
</dbReference>
<keyword evidence="5 8" id="KW-0238">DNA-binding</keyword>
<evidence type="ECO:0000256" key="10">
    <source>
        <dbReference type="SAM" id="MobiDB-lite"/>
    </source>
</evidence>
<evidence type="ECO:0000256" key="9">
    <source>
        <dbReference type="RuleBase" id="RU369094"/>
    </source>
</evidence>
<proteinExistence type="predicted"/>
<dbReference type="InterPro" id="IPR045174">
    <property type="entry name" value="Dof"/>
</dbReference>
<evidence type="ECO:0000256" key="1">
    <source>
        <dbReference type="ARBA" id="ARBA00022723"/>
    </source>
</evidence>
<evidence type="ECO:0000259" key="11">
    <source>
        <dbReference type="PROSITE" id="PS50884"/>
    </source>
</evidence>